<keyword evidence="2" id="KW-1185">Reference proteome</keyword>
<proteinExistence type="predicted"/>
<accession>A0ABS3Z4M8</accession>
<evidence type="ECO:0000313" key="2">
    <source>
        <dbReference type="Proteomes" id="UP000677244"/>
    </source>
</evidence>
<sequence>MKPINDLIHPSEQHIQTTNPLSRYSKPARLIEKATTNPEAVIKEVFAEITPGDLTDDLLPSWLHVAITASTYSENNGGEILTEFYEWLVLLVEALYIVSETSPQSQPTHLTADQQANPMEVINGFFQLFSIEYARRELCDFIDAGIGYDGNYPDGFSPWLAWMTYNHIICLVEAAFQLYFIHEIKDAHLLIINAVPVENLCG</sequence>
<evidence type="ECO:0000313" key="1">
    <source>
        <dbReference type="EMBL" id="MBO9205117.1"/>
    </source>
</evidence>
<reference evidence="1 2" key="1">
    <citation type="submission" date="2021-03" db="EMBL/GenBank/DDBJ databases">
        <title>Assistant Professor.</title>
        <authorList>
            <person name="Huq M.A."/>
        </authorList>
    </citation>
    <scope>NUCLEOTIDE SEQUENCE [LARGE SCALE GENOMIC DNA]</scope>
    <source>
        <strain evidence="1 2">MAH-29</strain>
    </source>
</reference>
<dbReference type="RefSeq" id="WP_209144375.1">
    <property type="nucleotide sequence ID" value="NZ_JAGHKO010000021.1"/>
</dbReference>
<protein>
    <submittedName>
        <fullName evidence="1">Uncharacterized protein</fullName>
    </submittedName>
</protein>
<comment type="caution">
    <text evidence="1">The sequence shown here is derived from an EMBL/GenBank/DDBJ whole genome shotgun (WGS) entry which is preliminary data.</text>
</comment>
<gene>
    <name evidence="1" type="ORF">J7I42_32825</name>
</gene>
<organism evidence="1 2">
    <name type="scientific">Niastella soli</name>
    <dbReference type="NCBI Taxonomy" id="2821487"/>
    <lineage>
        <taxon>Bacteria</taxon>
        <taxon>Pseudomonadati</taxon>
        <taxon>Bacteroidota</taxon>
        <taxon>Chitinophagia</taxon>
        <taxon>Chitinophagales</taxon>
        <taxon>Chitinophagaceae</taxon>
        <taxon>Niastella</taxon>
    </lineage>
</organism>
<dbReference type="Proteomes" id="UP000677244">
    <property type="component" value="Unassembled WGS sequence"/>
</dbReference>
<dbReference type="EMBL" id="JAGHKO010000021">
    <property type="protein sequence ID" value="MBO9205117.1"/>
    <property type="molecule type" value="Genomic_DNA"/>
</dbReference>
<name>A0ABS3Z4M8_9BACT</name>